<sequence length="608" mass="66699">MNLSAILPPQRNRDQQINMPEMVVNCLLAACQYDEFKRLVGWKGMAVCPRGKQAWTMRVRTRPGVFGLCTENEHTDEHGLHAVLGLYYFPAEEEPLLDTMSLAANMAVVQPDYTEALRQFSSNEGWAAPFRIGMLSTALGTDEDTISLQLTAVDRKLCVAKDGIATSEGQWVIAPGQAEEDIPAHAIAMDFMLVLGAAISNCVGEPPCWFGRNESPAKAFAYDAQGNQSPISQKISALTDTLGWGDVDTSKRLAFPIIPQFSACGGAPERSHFPAPLDTALLWETHNLSAIAKSGEHEYAFDSRPSLIVLSGFLGAGKTTFLNQLLEYHAARDELVAIIQNEIGKTGVDGKLLEGDDSIIELDEGCVCCTLAGNLSKGIEQLNAQFSPKVIVLETTGLANPFNILNEIDTLRPQVRLDSITTLVDAQNAPALLNESDITRDQIKAADTIILNKCDLISAEEKTALTETLHTLNNRALLVKTEYGAINPGTLYDFDPLTQNVEGLLPGLLSPPNHTHAMEGFISRRFAFHEPLSRKDLLGILDNLPKEVFRLKGIVNVAESDEHEVVQYVSGRYELSRLGNKFDDESFLVAIGKNMDVTMLEQLERRYA</sequence>
<dbReference type="SUPFAM" id="SSF52540">
    <property type="entry name" value="P-loop containing nucleoside triphosphate hydrolases"/>
    <property type="match status" value="1"/>
</dbReference>
<dbReference type="SMART" id="SM00833">
    <property type="entry name" value="CobW_C"/>
    <property type="match status" value="1"/>
</dbReference>
<feature type="domain" description="CobW C-terminal" evidence="7">
    <location>
        <begin position="521"/>
        <end position="607"/>
    </location>
</feature>
<dbReference type="InterPro" id="IPR027417">
    <property type="entry name" value="P-loop_NTPase"/>
</dbReference>
<name>A0ABM8B4I2_9BACT</name>
<evidence type="ECO:0000256" key="1">
    <source>
        <dbReference type="ARBA" id="ARBA00022741"/>
    </source>
</evidence>
<organism evidence="8 9">
    <name type="scientific">Pseudodesulfovibrio nedwellii</name>
    <dbReference type="NCBI Taxonomy" id="2973072"/>
    <lineage>
        <taxon>Bacteria</taxon>
        <taxon>Pseudomonadati</taxon>
        <taxon>Thermodesulfobacteriota</taxon>
        <taxon>Desulfovibrionia</taxon>
        <taxon>Desulfovibrionales</taxon>
        <taxon>Desulfovibrionaceae</taxon>
    </lineage>
</organism>
<comment type="catalytic activity">
    <reaction evidence="6">
        <text>GTP + H2O = GDP + phosphate + H(+)</text>
        <dbReference type="Rhea" id="RHEA:19669"/>
        <dbReference type="ChEBI" id="CHEBI:15377"/>
        <dbReference type="ChEBI" id="CHEBI:15378"/>
        <dbReference type="ChEBI" id="CHEBI:37565"/>
        <dbReference type="ChEBI" id="CHEBI:43474"/>
        <dbReference type="ChEBI" id="CHEBI:58189"/>
    </reaction>
    <physiologicalReaction direction="left-to-right" evidence="6">
        <dbReference type="Rhea" id="RHEA:19670"/>
    </physiologicalReaction>
</comment>
<dbReference type="PANTHER" id="PTHR13748">
    <property type="entry name" value="COBW-RELATED"/>
    <property type="match status" value="1"/>
</dbReference>
<keyword evidence="9" id="KW-1185">Reference proteome</keyword>
<dbReference type="RefSeq" id="WP_281761225.1">
    <property type="nucleotide sequence ID" value="NZ_AP026709.1"/>
</dbReference>
<dbReference type="EMBL" id="AP026709">
    <property type="protein sequence ID" value="BDQ38732.1"/>
    <property type="molecule type" value="Genomic_DNA"/>
</dbReference>
<evidence type="ECO:0000256" key="2">
    <source>
        <dbReference type="ARBA" id="ARBA00022801"/>
    </source>
</evidence>
<comment type="similarity">
    <text evidence="4">Belongs to the SIMIBI class G3E GTPase family. ZNG1 subfamily.</text>
</comment>
<dbReference type="PANTHER" id="PTHR13748:SF62">
    <property type="entry name" value="COBW DOMAIN-CONTAINING PROTEIN"/>
    <property type="match status" value="1"/>
</dbReference>
<gene>
    <name evidence="8" type="ORF">SYK_30920</name>
</gene>
<keyword evidence="2" id="KW-0378">Hydrolase</keyword>
<dbReference type="SUPFAM" id="SSF90002">
    <property type="entry name" value="Hypothetical protein YjiA, C-terminal domain"/>
    <property type="match status" value="1"/>
</dbReference>
<dbReference type="InterPro" id="IPR036627">
    <property type="entry name" value="CobW-likC_sf"/>
</dbReference>
<comment type="function">
    <text evidence="5">Zinc chaperone that directly transfers zinc cofactor to target proteins, thereby activating them. Zinc is transferred from the CXCC motif in the GTPase domain to the zinc binding site in target proteins in a process requiring GTP hydrolysis.</text>
</comment>
<dbReference type="InterPro" id="IPR003495">
    <property type="entry name" value="CobW/HypB/UreG_nucleotide-bd"/>
</dbReference>
<dbReference type="CDD" id="cd03112">
    <property type="entry name" value="CobW-like"/>
    <property type="match status" value="1"/>
</dbReference>
<evidence type="ECO:0000259" key="7">
    <source>
        <dbReference type="SMART" id="SM00833"/>
    </source>
</evidence>
<dbReference type="InterPro" id="IPR011629">
    <property type="entry name" value="CobW-like_C"/>
</dbReference>
<reference evidence="8 9" key="1">
    <citation type="submission" date="2022-08" db="EMBL/GenBank/DDBJ databases">
        <title>Genome Sequence of the sulphate-reducing bacterium, Pseudodesulfovibrio sp. SYK.</title>
        <authorList>
            <person name="Kondo R."/>
            <person name="Kataoka T."/>
        </authorList>
    </citation>
    <scope>NUCLEOTIDE SEQUENCE [LARGE SCALE GENOMIC DNA]</scope>
    <source>
        <strain evidence="8 9">SYK</strain>
    </source>
</reference>
<proteinExistence type="inferred from homology"/>
<evidence type="ECO:0000256" key="6">
    <source>
        <dbReference type="ARBA" id="ARBA00049117"/>
    </source>
</evidence>
<protein>
    <submittedName>
        <fullName evidence="8">P47K family cobalamin synthesis protein</fullName>
    </submittedName>
</protein>
<keyword evidence="1" id="KW-0547">Nucleotide-binding</keyword>
<evidence type="ECO:0000313" key="9">
    <source>
        <dbReference type="Proteomes" id="UP001317742"/>
    </source>
</evidence>
<keyword evidence="3" id="KW-0143">Chaperone</keyword>
<evidence type="ECO:0000313" key="8">
    <source>
        <dbReference type="EMBL" id="BDQ38732.1"/>
    </source>
</evidence>
<dbReference type="Gene3D" id="3.40.50.300">
    <property type="entry name" value="P-loop containing nucleotide triphosphate hydrolases"/>
    <property type="match status" value="1"/>
</dbReference>
<dbReference type="Pfam" id="PF07683">
    <property type="entry name" value="CobW_C"/>
    <property type="match status" value="1"/>
</dbReference>
<evidence type="ECO:0000256" key="4">
    <source>
        <dbReference type="ARBA" id="ARBA00034320"/>
    </source>
</evidence>
<evidence type="ECO:0000256" key="5">
    <source>
        <dbReference type="ARBA" id="ARBA00045658"/>
    </source>
</evidence>
<evidence type="ECO:0000256" key="3">
    <source>
        <dbReference type="ARBA" id="ARBA00023186"/>
    </source>
</evidence>
<accession>A0ABM8B4I2</accession>
<dbReference type="Pfam" id="PF02492">
    <property type="entry name" value="cobW"/>
    <property type="match status" value="1"/>
</dbReference>
<dbReference type="Gene3D" id="3.30.1220.10">
    <property type="entry name" value="CobW-like, C-terminal domain"/>
    <property type="match status" value="1"/>
</dbReference>
<dbReference type="Proteomes" id="UP001317742">
    <property type="component" value="Chromosome"/>
</dbReference>
<dbReference type="InterPro" id="IPR051316">
    <property type="entry name" value="Zinc-reg_GTPase_activator"/>
</dbReference>